<keyword evidence="1" id="KW-0614">Plasmid</keyword>
<evidence type="ECO:0000313" key="1">
    <source>
        <dbReference type="EMBL" id="ARX60534.1"/>
    </source>
</evidence>
<organism evidence="1">
    <name type="scientific">Rhodococcus hoagii</name>
    <name type="common">Corynebacterium equii</name>
    <dbReference type="NCBI Taxonomy" id="43767"/>
    <lineage>
        <taxon>Bacteria</taxon>
        <taxon>Bacillati</taxon>
        <taxon>Actinomycetota</taxon>
        <taxon>Actinomycetes</taxon>
        <taxon>Mycobacteriales</taxon>
        <taxon>Nocardiaceae</taxon>
        <taxon>Prescottella</taxon>
    </lineage>
</organism>
<evidence type="ECO:0000313" key="2">
    <source>
        <dbReference type="EMBL" id="ARX60639.1"/>
    </source>
</evidence>
<geneLocation type="plasmid" evidence="1">
    <name>pVAPB1413</name>
</geneLocation>
<name>A0A1Z1UYL8_RHOHA</name>
<dbReference type="AlphaFoldDB" id="A0A1Z1UYL8"/>
<dbReference type="EMBL" id="KX443407">
    <property type="protein sequence ID" value="ARX60639.1"/>
    <property type="molecule type" value="Genomic_DNA"/>
</dbReference>
<reference evidence="1" key="1">
    <citation type="journal article" date="2017" name="Genome Biol. Evol.">
        <title>Comparative Genomics of Rhodococcus equi Virulence Plasmids Indicates Host-Driven Evolution of the vap Pathogenicity Island.</title>
        <authorList>
            <person name="MacArthur I."/>
            <person name="Anastasi E."/>
            <person name="Alvarez S."/>
            <person name="Scortti M."/>
            <person name="Vazquez-Boland J.A."/>
        </authorList>
    </citation>
    <scope>NUCLEOTIDE SEQUENCE</scope>
    <source>
        <strain evidence="1">PAM1413</strain>
        <strain evidence="2">PAM1533</strain>
        <plasmid evidence="1">pVAPB1413</plasmid>
        <plasmid evidence="2">PVAPB1533</plasmid>
    </source>
</reference>
<accession>A0A1Z1UYL8</accession>
<evidence type="ECO:0008006" key="3">
    <source>
        <dbReference type="Google" id="ProtNLM"/>
    </source>
</evidence>
<protein>
    <recommendedName>
        <fullName evidence="3">Integral membrane protein</fullName>
    </recommendedName>
</protein>
<dbReference type="EMBL" id="KX443406">
    <property type="protein sequence ID" value="ARX60534.1"/>
    <property type="molecule type" value="Genomic_DNA"/>
</dbReference>
<proteinExistence type="predicted"/>
<sequence>MLDYGFFGRTLGPLGEAMDIVIYWIATGVRLMPHA</sequence>
<gene>
    <name evidence="1" type="ORF">pVAPB1413_0402</name>
    <name evidence="2" type="ORF">pVAPB1533_0402</name>
</gene>
<geneLocation type="plasmid" evidence="2">
    <name>PVAPB1533</name>
</geneLocation>